<dbReference type="InterPro" id="IPR038377">
    <property type="entry name" value="Na/Glc_symporter_sf"/>
</dbReference>
<evidence type="ECO:0000256" key="1">
    <source>
        <dbReference type="ARBA" id="ARBA00004651"/>
    </source>
</evidence>
<evidence type="ECO:0008006" key="17">
    <source>
        <dbReference type="Google" id="ProtNLM"/>
    </source>
</evidence>
<dbReference type="Pfam" id="PF00474">
    <property type="entry name" value="SSF"/>
    <property type="match status" value="1"/>
</dbReference>
<keyword evidence="11" id="KW-0739">Sodium transport</keyword>
<evidence type="ECO:0000256" key="5">
    <source>
        <dbReference type="ARBA" id="ARBA00022692"/>
    </source>
</evidence>
<keyword evidence="4" id="KW-1003">Cell membrane</keyword>
<evidence type="ECO:0000256" key="11">
    <source>
        <dbReference type="ARBA" id="ARBA00023201"/>
    </source>
</evidence>
<feature type="transmembrane region" description="Helical" evidence="14">
    <location>
        <begin position="442"/>
        <end position="461"/>
    </location>
</feature>
<dbReference type="InterPro" id="IPR001734">
    <property type="entry name" value="Na/solute_symporter"/>
</dbReference>
<feature type="transmembrane region" description="Helical" evidence="14">
    <location>
        <begin position="160"/>
        <end position="183"/>
    </location>
</feature>
<evidence type="ECO:0000256" key="3">
    <source>
        <dbReference type="ARBA" id="ARBA00022448"/>
    </source>
</evidence>
<keyword evidence="3" id="KW-0813">Transport</keyword>
<feature type="non-terminal residue" evidence="15">
    <location>
        <position position="509"/>
    </location>
</feature>
<evidence type="ECO:0000256" key="10">
    <source>
        <dbReference type="ARBA" id="ARBA00023136"/>
    </source>
</evidence>
<keyword evidence="8" id="KW-0915">Sodium</keyword>
<sequence>MTFIDYAIIAGYFAVMLTIGLLHMKRASTSVRSYFLGDHKIPWWITSMSVAMSSIDITGTMVNVSIFYFMGVRSFWYNIWMVSLIALACHLGRWIRRSNVVTAAEWMSTRFGPGGSGELARLTIAIVSMGTLIGYVAYAYVGVGKFVSWFVPAIHPDPEVNAQILGILVIGFTALYAMLGGLYSVAYTDLIQTFILFLTSVYISVTAFIKVSPEFIAEHTPSGWQEWVPTLRIDYMADKAMAGYPSGAWEVFWPWMMMWCFQSLLAFFSGPGVGQGMQFMLSTKSARDTCKQGMGWNFLSFPRWTLVVGITLLALATPHIDISDTDMVLPQMIDSLIPWGFKGFVLVGFLAAFMSTFSISINNGTSYVIQDIYTRHIRPQAGRREFMTVTYVSSVLFVAVGVLLGTTMHSALELGVWVFMILGGSMLVSLVLRWYWWRFNGWGFAFGMMAAFLMAALQKVIQTSLGYVWPDYAFYFLMTAVSFVVAVGVTLLTPATDRETLLEFYRKIH</sequence>
<feature type="transmembrane region" description="Helical" evidence="14">
    <location>
        <begin position="473"/>
        <end position="492"/>
    </location>
</feature>
<gene>
    <name evidence="15" type="ORF">A3F83_15125</name>
</gene>
<dbReference type="PANTHER" id="PTHR48086">
    <property type="entry name" value="SODIUM/PROLINE SYMPORTER-RELATED"/>
    <property type="match status" value="1"/>
</dbReference>
<evidence type="ECO:0000256" key="4">
    <source>
        <dbReference type="ARBA" id="ARBA00022475"/>
    </source>
</evidence>
<dbReference type="PROSITE" id="PS50283">
    <property type="entry name" value="NA_SOLUT_SYMP_3"/>
    <property type="match status" value="1"/>
</dbReference>
<keyword evidence="5 14" id="KW-0812">Transmembrane</keyword>
<feature type="transmembrane region" description="Helical" evidence="14">
    <location>
        <begin position="252"/>
        <end position="273"/>
    </location>
</feature>
<protein>
    <recommendedName>
        <fullName evidence="17">Sodium:solute symporter</fullName>
    </recommendedName>
</protein>
<name>A0A1F5YKU1_9BACT</name>
<organism evidence="15 16">
    <name type="scientific">Candidatus Glassbacteria bacterium RIFCSPLOWO2_12_FULL_58_11</name>
    <dbReference type="NCBI Taxonomy" id="1817867"/>
    <lineage>
        <taxon>Bacteria</taxon>
        <taxon>Candidatus Glassiibacteriota</taxon>
    </lineage>
</organism>
<evidence type="ECO:0000256" key="9">
    <source>
        <dbReference type="ARBA" id="ARBA00023065"/>
    </source>
</evidence>
<feature type="transmembrane region" description="Helical" evidence="14">
    <location>
        <begin position="386"/>
        <end position="408"/>
    </location>
</feature>
<proteinExistence type="inferred from homology"/>
<evidence type="ECO:0000256" key="7">
    <source>
        <dbReference type="ARBA" id="ARBA00022989"/>
    </source>
</evidence>
<keyword evidence="6" id="KW-0769">Symport</keyword>
<evidence type="ECO:0000256" key="2">
    <source>
        <dbReference type="ARBA" id="ARBA00006434"/>
    </source>
</evidence>
<dbReference type="AlphaFoldDB" id="A0A1F5YKU1"/>
<dbReference type="GO" id="GO:0015193">
    <property type="term" value="F:L-proline transmembrane transporter activity"/>
    <property type="evidence" value="ECO:0007669"/>
    <property type="project" value="TreeGrafter"/>
</dbReference>
<feature type="transmembrane region" description="Helical" evidence="14">
    <location>
        <begin position="294"/>
        <end position="316"/>
    </location>
</feature>
<keyword evidence="9" id="KW-0406">Ion transport</keyword>
<evidence type="ECO:0000313" key="16">
    <source>
        <dbReference type="Proteomes" id="UP000179129"/>
    </source>
</evidence>
<comment type="catalytic activity">
    <reaction evidence="12">
        <text>L-proline(in) + Na(+)(in) = L-proline(out) + Na(+)(out)</text>
        <dbReference type="Rhea" id="RHEA:28967"/>
        <dbReference type="ChEBI" id="CHEBI:29101"/>
        <dbReference type="ChEBI" id="CHEBI:60039"/>
    </reaction>
</comment>
<dbReference type="STRING" id="1817867.A3F83_15125"/>
<dbReference type="PANTHER" id="PTHR48086:SF3">
    <property type="entry name" value="SODIUM_PROLINE SYMPORTER"/>
    <property type="match status" value="1"/>
</dbReference>
<accession>A0A1F5YKU1</accession>
<comment type="subcellular location">
    <subcellularLocation>
        <location evidence="1">Cell membrane</location>
        <topology evidence="1">Multi-pass membrane protein</topology>
    </subcellularLocation>
</comment>
<keyword evidence="7 14" id="KW-1133">Transmembrane helix</keyword>
<comment type="similarity">
    <text evidence="2 13">Belongs to the sodium:solute symporter (SSF) (TC 2.A.21) family.</text>
</comment>
<dbReference type="EMBL" id="MFIX01000240">
    <property type="protein sequence ID" value="OGG00800.1"/>
    <property type="molecule type" value="Genomic_DNA"/>
</dbReference>
<feature type="transmembrane region" description="Helical" evidence="14">
    <location>
        <begin position="336"/>
        <end position="357"/>
    </location>
</feature>
<feature type="transmembrane region" description="Helical" evidence="14">
    <location>
        <begin position="75"/>
        <end position="95"/>
    </location>
</feature>
<feature type="transmembrane region" description="Helical" evidence="14">
    <location>
        <begin position="414"/>
        <end position="435"/>
    </location>
</feature>
<reference evidence="15 16" key="1">
    <citation type="journal article" date="2016" name="Nat. Commun.">
        <title>Thousands of microbial genomes shed light on interconnected biogeochemical processes in an aquifer system.</title>
        <authorList>
            <person name="Anantharaman K."/>
            <person name="Brown C.T."/>
            <person name="Hug L.A."/>
            <person name="Sharon I."/>
            <person name="Castelle C.J."/>
            <person name="Probst A.J."/>
            <person name="Thomas B.C."/>
            <person name="Singh A."/>
            <person name="Wilkins M.J."/>
            <person name="Karaoz U."/>
            <person name="Brodie E.L."/>
            <person name="Williams K.H."/>
            <person name="Hubbard S.S."/>
            <person name="Banfield J.F."/>
        </authorList>
    </citation>
    <scope>NUCLEOTIDE SEQUENCE [LARGE SCALE GENOMIC DNA]</scope>
</reference>
<dbReference type="Proteomes" id="UP000179129">
    <property type="component" value="Unassembled WGS sequence"/>
</dbReference>
<evidence type="ECO:0000256" key="12">
    <source>
        <dbReference type="ARBA" id="ARBA00033708"/>
    </source>
</evidence>
<feature type="transmembrane region" description="Helical" evidence="14">
    <location>
        <begin position="190"/>
        <end position="209"/>
    </location>
</feature>
<evidence type="ECO:0000256" key="8">
    <source>
        <dbReference type="ARBA" id="ARBA00023053"/>
    </source>
</evidence>
<dbReference type="Gene3D" id="1.20.1730.10">
    <property type="entry name" value="Sodium/glucose cotransporter"/>
    <property type="match status" value="1"/>
</dbReference>
<feature type="transmembrane region" description="Helical" evidence="14">
    <location>
        <begin position="43"/>
        <end position="69"/>
    </location>
</feature>
<feature type="transmembrane region" description="Helical" evidence="14">
    <location>
        <begin position="6"/>
        <end position="22"/>
    </location>
</feature>
<comment type="caution">
    <text evidence="15">The sequence shown here is derived from an EMBL/GenBank/DDBJ whole genome shotgun (WGS) entry which is preliminary data.</text>
</comment>
<dbReference type="GO" id="GO:0005298">
    <property type="term" value="F:proline:sodium symporter activity"/>
    <property type="evidence" value="ECO:0007669"/>
    <property type="project" value="TreeGrafter"/>
</dbReference>
<keyword evidence="10 14" id="KW-0472">Membrane</keyword>
<dbReference type="GO" id="GO:0015824">
    <property type="term" value="P:proline transport"/>
    <property type="evidence" value="ECO:0007669"/>
    <property type="project" value="TreeGrafter"/>
</dbReference>
<dbReference type="InterPro" id="IPR050277">
    <property type="entry name" value="Sodium:Solute_Symporter"/>
</dbReference>
<dbReference type="GO" id="GO:0005886">
    <property type="term" value="C:plasma membrane"/>
    <property type="evidence" value="ECO:0007669"/>
    <property type="project" value="UniProtKB-SubCell"/>
</dbReference>
<evidence type="ECO:0000256" key="6">
    <source>
        <dbReference type="ARBA" id="ARBA00022847"/>
    </source>
</evidence>
<evidence type="ECO:0000256" key="13">
    <source>
        <dbReference type="RuleBase" id="RU362091"/>
    </source>
</evidence>
<evidence type="ECO:0000313" key="15">
    <source>
        <dbReference type="EMBL" id="OGG00800.1"/>
    </source>
</evidence>
<feature type="transmembrane region" description="Helical" evidence="14">
    <location>
        <begin position="119"/>
        <end position="140"/>
    </location>
</feature>
<evidence type="ECO:0000256" key="14">
    <source>
        <dbReference type="SAM" id="Phobius"/>
    </source>
</evidence>